<dbReference type="SUPFAM" id="SSF56112">
    <property type="entry name" value="Protein kinase-like (PK-like)"/>
    <property type="match status" value="1"/>
</dbReference>
<keyword evidence="3" id="KW-1185">Reference proteome</keyword>
<organism evidence="2 3">
    <name type="scientific">Periplaneta americana</name>
    <name type="common">American cockroach</name>
    <name type="synonym">Blatta americana</name>
    <dbReference type="NCBI Taxonomy" id="6978"/>
    <lineage>
        <taxon>Eukaryota</taxon>
        <taxon>Metazoa</taxon>
        <taxon>Ecdysozoa</taxon>
        <taxon>Arthropoda</taxon>
        <taxon>Hexapoda</taxon>
        <taxon>Insecta</taxon>
        <taxon>Pterygota</taxon>
        <taxon>Neoptera</taxon>
        <taxon>Polyneoptera</taxon>
        <taxon>Dictyoptera</taxon>
        <taxon>Blattodea</taxon>
        <taxon>Blattoidea</taxon>
        <taxon>Blattidae</taxon>
        <taxon>Blattinae</taxon>
        <taxon>Periplaneta</taxon>
    </lineage>
</organism>
<dbReference type="InterPro" id="IPR011009">
    <property type="entry name" value="Kinase-like_dom_sf"/>
</dbReference>
<dbReference type="PANTHER" id="PTHR11012">
    <property type="entry name" value="PROTEIN KINASE-LIKE DOMAIN-CONTAINING"/>
    <property type="match status" value="1"/>
</dbReference>
<evidence type="ECO:0000313" key="2">
    <source>
        <dbReference type="EMBL" id="KAJ4442917.1"/>
    </source>
</evidence>
<dbReference type="Pfam" id="PF02958">
    <property type="entry name" value="EcKL"/>
    <property type="match status" value="1"/>
</dbReference>
<gene>
    <name evidence="2" type="ORF">ANN_04513</name>
</gene>
<accession>A0ABQ8T8R7</accession>
<feature type="domain" description="CHK kinase-like" evidence="1">
    <location>
        <begin position="133"/>
        <end position="325"/>
    </location>
</feature>
<evidence type="ECO:0000313" key="3">
    <source>
        <dbReference type="Proteomes" id="UP001148838"/>
    </source>
</evidence>
<comment type="caution">
    <text evidence="2">The sequence shown here is derived from an EMBL/GenBank/DDBJ whole genome shotgun (WGS) entry which is preliminary data.</text>
</comment>
<dbReference type="InterPro" id="IPR004119">
    <property type="entry name" value="EcKL"/>
</dbReference>
<dbReference type="Gene3D" id="3.90.1200.10">
    <property type="match status" value="1"/>
</dbReference>
<protein>
    <recommendedName>
        <fullName evidence="1">CHK kinase-like domain-containing protein</fullName>
    </recommendedName>
</protein>
<name>A0ABQ8T8R7_PERAM</name>
<dbReference type="Proteomes" id="UP001148838">
    <property type="component" value="Unassembled WGS sequence"/>
</dbReference>
<evidence type="ECO:0000259" key="1">
    <source>
        <dbReference type="SMART" id="SM00587"/>
    </source>
</evidence>
<dbReference type="InterPro" id="IPR015897">
    <property type="entry name" value="CHK_kinase-like"/>
</dbReference>
<sequence>MSETIYTPKWLNKSFLETALRSGYENHSITITSYEVTRATVDGENYGSNMYRVTIFFTRGSQSHKTSLVIKSELEEEEISKVMSEAKTFQRESEALEIIMPAIHQLLEQTSSAQFQPFAAKCFYIHTNFPFALVLEDLKEKGFRTAERSRGLDLQHCLLVMRKLARCHAVSAILHQKNPELFQKYESLFDEKRRKALTQFFEVGAKNLAVEVDKWPKYKNIYSEKLHAFSDGIVDFLIKDAAVDGNDFNVFLHGDLWVNNIMFRYSEDTGDVVDLRFVDFQLSYFSNAAQDLQYFLNTSTELDLLDKHDILVREYHRTLGKTFALLGYEQLHPTLEQLHKQMEKKGRYTVAMALTVLPIMLSDRNKVPDMEKLVKDGESVYFSDQYKQVLKKLLPIFERKGWL</sequence>
<dbReference type="SMART" id="SM00587">
    <property type="entry name" value="CHK"/>
    <property type="match status" value="1"/>
</dbReference>
<proteinExistence type="predicted"/>
<reference evidence="2 3" key="1">
    <citation type="journal article" date="2022" name="Allergy">
        <title>Genome assembly and annotation of Periplaneta americana reveal a comprehensive cockroach allergen profile.</title>
        <authorList>
            <person name="Wang L."/>
            <person name="Xiong Q."/>
            <person name="Saelim N."/>
            <person name="Wang L."/>
            <person name="Nong W."/>
            <person name="Wan A.T."/>
            <person name="Shi M."/>
            <person name="Liu X."/>
            <person name="Cao Q."/>
            <person name="Hui J.H.L."/>
            <person name="Sookrung N."/>
            <person name="Leung T.F."/>
            <person name="Tungtrongchitr A."/>
            <person name="Tsui S.K.W."/>
        </authorList>
    </citation>
    <scope>NUCLEOTIDE SEQUENCE [LARGE SCALE GENOMIC DNA]</scope>
    <source>
        <strain evidence="2">PWHHKU_190912</strain>
    </source>
</reference>
<dbReference type="PANTHER" id="PTHR11012:SF56">
    <property type="entry name" value="CHK KINASE-LIKE DOMAIN-CONTAINING PROTEIN-RELATED"/>
    <property type="match status" value="1"/>
</dbReference>
<dbReference type="EMBL" id="JAJSOF020000013">
    <property type="protein sequence ID" value="KAJ4442917.1"/>
    <property type="molecule type" value="Genomic_DNA"/>
</dbReference>